<proteinExistence type="predicted"/>
<evidence type="ECO:0000313" key="3">
    <source>
        <dbReference type="EMBL" id="KAF4637857.1"/>
    </source>
</evidence>
<keyword evidence="4" id="KW-1185">Reference proteome</keyword>
<reference evidence="3 4" key="1">
    <citation type="submission" date="2020-03" db="EMBL/GenBank/DDBJ databases">
        <title>Draft Genome Sequence of Cudoniella acicularis.</title>
        <authorList>
            <person name="Buettner E."/>
            <person name="Kellner H."/>
        </authorList>
    </citation>
    <scope>NUCLEOTIDE SEQUENCE [LARGE SCALE GENOMIC DNA]</scope>
    <source>
        <strain evidence="3 4">DSM 108380</strain>
    </source>
</reference>
<organism evidence="3 4">
    <name type="scientific">Cudoniella acicularis</name>
    <dbReference type="NCBI Taxonomy" id="354080"/>
    <lineage>
        <taxon>Eukaryota</taxon>
        <taxon>Fungi</taxon>
        <taxon>Dikarya</taxon>
        <taxon>Ascomycota</taxon>
        <taxon>Pezizomycotina</taxon>
        <taxon>Leotiomycetes</taxon>
        <taxon>Helotiales</taxon>
        <taxon>Tricladiaceae</taxon>
        <taxon>Cudoniella</taxon>
    </lineage>
</organism>
<feature type="compositionally biased region" description="Polar residues" evidence="2">
    <location>
        <begin position="386"/>
        <end position="396"/>
    </location>
</feature>
<dbReference type="EMBL" id="JAAMPI010000007">
    <property type="protein sequence ID" value="KAF4637857.1"/>
    <property type="molecule type" value="Genomic_DNA"/>
</dbReference>
<dbReference type="AlphaFoldDB" id="A0A8H4W8H9"/>
<sequence length="663" mass="75040">MLDPLTALGVVGNIVQFLDFSIGLVGKAKDIYKSVDSSLAENLDVEKVVETVKILQSRLCTENKARPEYDSEMEGLLEGLCSSCGATAQELLAVLETMKIKGKKTAWKSMRQAIKAIKGEEVVLEITKRLAHFREVLEMTILVDLREKIDLQLVANSKKFETLETSTQGIILAVLENRSVFNTAIEAQSGELKNIYENQESKSAARHEGMKAKMIEVVTKTSEQQIHQHETTRGEIAQRAANEAVKLKVYMDKRTDEIKALIKETCEAKGTKERMQLKEKTNAAAASLVAMDLIYDNLMGILAKYNPHHDRQSWKLRPYSDGNEQMVIDGSRPSLVINHLPGSSSSTNGSVSNLSMCPSAHSVDATTSPTTEYAALGSSLPHRHSQGNFSPFQNNDEYTEPRQMHNPSLSAAWDSQTSQKQSPRPHSDYRPNSVPPFHGAPWPGIPLPQVMYSPGNQTQGPEHPYYYPPANDPRPKFQPYGPWSQTEPEDLTFDPEVEKKLLGIEEMMKTQKLDFERAQQETARKEREMQKRQLQKLRQKQLSDKQQKRPNGKKKIFDEKEYLNKKAAEEKAMWEKMLEEEKKAAFATGTERARKEMEAERKEVEAELAEGEAKAAIKRELEKLKEEAAVEARKLREEEKALTEIDLRARHIMIPWPSLWKKA</sequence>
<accession>A0A8H4W8H9</accession>
<feature type="coiled-coil region" evidence="1">
    <location>
        <begin position="564"/>
        <end position="645"/>
    </location>
</feature>
<dbReference type="OrthoDB" id="3564628at2759"/>
<feature type="region of interest" description="Disordered" evidence="2">
    <location>
        <begin position="517"/>
        <end position="560"/>
    </location>
</feature>
<comment type="caution">
    <text evidence="3">The sequence shown here is derived from an EMBL/GenBank/DDBJ whole genome shotgun (WGS) entry which is preliminary data.</text>
</comment>
<evidence type="ECO:0000313" key="4">
    <source>
        <dbReference type="Proteomes" id="UP000566819"/>
    </source>
</evidence>
<protein>
    <recommendedName>
        <fullName evidence="5">Fungal N-terminal domain-containing protein</fullName>
    </recommendedName>
</protein>
<feature type="compositionally biased region" description="Low complexity" evidence="2">
    <location>
        <begin position="342"/>
        <end position="353"/>
    </location>
</feature>
<feature type="compositionally biased region" description="Polar residues" evidence="2">
    <location>
        <begin position="405"/>
        <end position="424"/>
    </location>
</feature>
<feature type="region of interest" description="Disordered" evidence="2">
    <location>
        <begin position="334"/>
        <end position="353"/>
    </location>
</feature>
<dbReference type="Proteomes" id="UP000566819">
    <property type="component" value="Unassembled WGS sequence"/>
</dbReference>
<evidence type="ECO:0000256" key="2">
    <source>
        <dbReference type="SAM" id="MobiDB-lite"/>
    </source>
</evidence>
<keyword evidence="1" id="KW-0175">Coiled coil</keyword>
<gene>
    <name evidence="3" type="ORF">G7Y89_g210</name>
</gene>
<feature type="region of interest" description="Disordered" evidence="2">
    <location>
        <begin position="378"/>
        <end position="490"/>
    </location>
</feature>
<evidence type="ECO:0008006" key="5">
    <source>
        <dbReference type="Google" id="ProtNLM"/>
    </source>
</evidence>
<feature type="compositionally biased region" description="Basic and acidic residues" evidence="2">
    <location>
        <begin position="517"/>
        <end position="531"/>
    </location>
</feature>
<evidence type="ECO:0000256" key="1">
    <source>
        <dbReference type="SAM" id="Coils"/>
    </source>
</evidence>
<name>A0A8H4W8H9_9HELO</name>